<keyword evidence="4" id="KW-1185">Reference proteome</keyword>
<feature type="region of interest" description="Disordered" evidence="1">
    <location>
        <begin position="1"/>
        <end position="54"/>
    </location>
</feature>
<proteinExistence type="predicted"/>
<reference evidence="3 4" key="1">
    <citation type="submission" date="2023-08" db="EMBL/GenBank/DDBJ databases">
        <title>Black Yeasts Isolated from many extreme environments.</title>
        <authorList>
            <person name="Coleine C."/>
            <person name="Stajich J.E."/>
            <person name="Selbmann L."/>
        </authorList>
    </citation>
    <scope>NUCLEOTIDE SEQUENCE [LARGE SCALE GENOMIC DNA]</scope>
    <source>
        <strain evidence="3 4">CCFEE 5386</strain>
    </source>
</reference>
<evidence type="ECO:0000256" key="1">
    <source>
        <dbReference type="SAM" id="MobiDB-lite"/>
    </source>
</evidence>
<name>A0ABR0L411_9PEZI</name>
<evidence type="ECO:0000313" key="3">
    <source>
        <dbReference type="EMBL" id="KAK5143168.1"/>
    </source>
</evidence>
<keyword evidence="2" id="KW-1133">Transmembrane helix</keyword>
<evidence type="ECO:0000313" key="4">
    <source>
        <dbReference type="Proteomes" id="UP001308179"/>
    </source>
</evidence>
<dbReference type="Proteomes" id="UP001308179">
    <property type="component" value="Unassembled WGS sequence"/>
</dbReference>
<organism evidence="3 4">
    <name type="scientific">Rachicladosporium monterosium</name>
    <dbReference type="NCBI Taxonomy" id="1507873"/>
    <lineage>
        <taxon>Eukaryota</taxon>
        <taxon>Fungi</taxon>
        <taxon>Dikarya</taxon>
        <taxon>Ascomycota</taxon>
        <taxon>Pezizomycotina</taxon>
        <taxon>Dothideomycetes</taxon>
        <taxon>Dothideomycetidae</taxon>
        <taxon>Cladosporiales</taxon>
        <taxon>Cladosporiaceae</taxon>
        <taxon>Rachicladosporium</taxon>
    </lineage>
</organism>
<accession>A0ABR0L411</accession>
<keyword evidence="2" id="KW-0472">Membrane</keyword>
<protein>
    <submittedName>
        <fullName evidence="3">Uncharacterized protein</fullName>
    </submittedName>
</protein>
<comment type="caution">
    <text evidence="3">The sequence shown here is derived from an EMBL/GenBank/DDBJ whole genome shotgun (WGS) entry which is preliminary data.</text>
</comment>
<gene>
    <name evidence="3" type="ORF">LTR32_004646</name>
</gene>
<dbReference type="EMBL" id="JAVRRR010000344">
    <property type="protein sequence ID" value="KAK5143168.1"/>
    <property type="molecule type" value="Genomic_DNA"/>
</dbReference>
<keyword evidence="2" id="KW-0812">Transmembrane</keyword>
<feature type="compositionally biased region" description="Polar residues" evidence="1">
    <location>
        <begin position="93"/>
        <end position="108"/>
    </location>
</feature>
<sequence>MASVTSAPQSKHKPMQRKPLPSITSSLTLPPRPCDPSHPTQQASGNTETLGIDPQRCTTDPLYRNYAQASLSGAFSDTFEELKAAQQHCAADTPTTPASEDLASQSPYQGIPKTTLFEHRRYVSSDSVYYGPGAHEANVYLQDVSRSVNRQAYAINKHAKPMSDLLTKYVFKQPGQAIYTQSLADSGFTRPMFKELVDDLEQIRLTTKQDIDMFHVTMTAVMGTFTCGLWCLTLLCMNLRKDTTHAVEPAQQYLHALNVYLRRQHIPVSWHIEQIPYSNYIEVLAYHSPL</sequence>
<feature type="compositionally biased region" description="Polar residues" evidence="1">
    <location>
        <begin position="38"/>
        <end position="49"/>
    </location>
</feature>
<evidence type="ECO:0000256" key="2">
    <source>
        <dbReference type="SAM" id="Phobius"/>
    </source>
</evidence>
<feature type="region of interest" description="Disordered" evidence="1">
    <location>
        <begin position="87"/>
        <end position="109"/>
    </location>
</feature>
<feature type="transmembrane region" description="Helical" evidence="2">
    <location>
        <begin position="213"/>
        <end position="235"/>
    </location>
</feature>